<dbReference type="Proteomes" id="UP000198844">
    <property type="component" value="Unassembled WGS sequence"/>
</dbReference>
<gene>
    <name evidence="7" type="ORF">SAMN05192563_1014192</name>
</gene>
<dbReference type="EMBL" id="FPBH01000014">
    <property type="protein sequence ID" value="SFU20031.1"/>
    <property type="molecule type" value="Genomic_DNA"/>
</dbReference>
<evidence type="ECO:0000256" key="3">
    <source>
        <dbReference type="ARBA" id="ARBA00022692"/>
    </source>
</evidence>
<dbReference type="PANTHER" id="PTHR30250">
    <property type="entry name" value="PST FAMILY PREDICTED COLANIC ACID TRANSPORTER"/>
    <property type="match status" value="1"/>
</dbReference>
<keyword evidence="2" id="KW-1003">Cell membrane</keyword>
<feature type="transmembrane region" description="Helical" evidence="6">
    <location>
        <begin position="144"/>
        <end position="162"/>
    </location>
</feature>
<feature type="transmembrane region" description="Helical" evidence="6">
    <location>
        <begin position="12"/>
        <end position="34"/>
    </location>
</feature>
<comment type="subcellular location">
    <subcellularLocation>
        <location evidence="1">Cell membrane</location>
        <topology evidence="1">Multi-pass membrane protein</topology>
    </subcellularLocation>
</comment>
<evidence type="ECO:0000313" key="7">
    <source>
        <dbReference type="EMBL" id="SFU20031.1"/>
    </source>
</evidence>
<reference evidence="7 8" key="1">
    <citation type="submission" date="2016-10" db="EMBL/GenBank/DDBJ databases">
        <authorList>
            <person name="de Groot N.N."/>
        </authorList>
    </citation>
    <scope>NUCLEOTIDE SEQUENCE [LARGE SCALE GENOMIC DNA]</scope>
    <source>
        <strain evidence="7 8">LMG 27731</strain>
    </source>
</reference>
<feature type="transmembrane region" description="Helical" evidence="6">
    <location>
        <begin position="213"/>
        <end position="236"/>
    </location>
</feature>
<keyword evidence="3 6" id="KW-0812">Transmembrane</keyword>
<dbReference type="Pfam" id="PF01943">
    <property type="entry name" value="Polysacc_synt"/>
    <property type="match status" value="1"/>
</dbReference>
<evidence type="ECO:0000256" key="5">
    <source>
        <dbReference type="ARBA" id="ARBA00023136"/>
    </source>
</evidence>
<sequence length="415" mass="44812">MKLIHIRQLGLMTVTTGVRLGANFVTLAVIARILGANKFGILMIWSGVAGLLALLCNYGFTSYVLREVGRRPSSNVTIFSGVLSSKLIVACALISLSPIVLRYTSLHSWILFATLLCAALVDTFIEFFGATLRSVGKYATESKFSLLGAVLYGGTVTSVVMLRRSELSAATAIVTARLVTAILFLLAVVRYLPGNLTVSPRRGVEFLKKARAYAFDFGLQGLFGQIDNVIIGFFLGASSVGIFQAGMKLTIGLLQVAPIFSSVFLPKLSSKNLVPEEFKAELKRVQIAFFSVGGVSAAAMWLFSREIVDRTFGVQYASLEAILPWFGFLFVIRMIAAGWGLALTAVGLQSSRVAVGIANWIIAIGLAVILLPRFGIIGWLYSLLISNVFVAVSYVIIFSRSGHSRQVVCENNLGV</sequence>
<evidence type="ECO:0000256" key="2">
    <source>
        <dbReference type="ARBA" id="ARBA00022475"/>
    </source>
</evidence>
<evidence type="ECO:0000256" key="1">
    <source>
        <dbReference type="ARBA" id="ARBA00004651"/>
    </source>
</evidence>
<feature type="transmembrane region" description="Helical" evidence="6">
    <location>
        <begin position="377"/>
        <end position="397"/>
    </location>
</feature>
<feature type="transmembrane region" description="Helical" evidence="6">
    <location>
        <begin position="353"/>
        <end position="371"/>
    </location>
</feature>
<evidence type="ECO:0000256" key="6">
    <source>
        <dbReference type="SAM" id="Phobius"/>
    </source>
</evidence>
<feature type="transmembrane region" description="Helical" evidence="6">
    <location>
        <begin position="242"/>
        <end position="265"/>
    </location>
</feature>
<dbReference type="AlphaFoldDB" id="A0A1I7E7X8"/>
<protein>
    <submittedName>
        <fullName evidence="7">Membrane protein involved in the export of O-antigen and teichoic acid</fullName>
    </submittedName>
</protein>
<dbReference type="RefSeq" id="WP_093637752.1">
    <property type="nucleotide sequence ID" value="NZ_FPBH01000014.1"/>
</dbReference>
<proteinExistence type="predicted"/>
<accession>A0A1I7E7X8</accession>
<dbReference type="InterPro" id="IPR002797">
    <property type="entry name" value="Polysacc_synth"/>
</dbReference>
<feature type="transmembrane region" description="Helical" evidence="6">
    <location>
        <begin position="77"/>
        <end position="100"/>
    </location>
</feature>
<evidence type="ECO:0000256" key="4">
    <source>
        <dbReference type="ARBA" id="ARBA00022989"/>
    </source>
</evidence>
<name>A0A1I7E7X8_9BURK</name>
<feature type="transmembrane region" description="Helical" evidence="6">
    <location>
        <begin position="106"/>
        <end position="132"/>
    </location>
</feature>
<dbReference type="OrthoDB" id="9148895at2"/>
<organism evidence="7 8">
    <name type="scientific">Paraburkholderia aspalathi</name>
    <dbReference type="NCBI Taxonomy" id="1324617"/>
    <lineage>
        <taxon>Bacteria</taxon>
        <taxon>Pseudomonadati</taxon>
        <taxon>Pseudomonadota</taxon>
        <taxon>Betaproteobacteria</taxon>
        <taxon>Burkholderiales</taxon>
        <taxon>Burkholderiaceae</taxon>
        <taxon>Paraburkholderia</taxon>
    </lineage>
</organism>
<evidence type="ECO:0000313" key="8">
    <source>
        <dbReference type="Proteomes" id="UP000198844"/>
    </source>
</evidence>
<feature type="transmembrane region" description="Helical" evidence="6">
    <location>
        <begin position="40"/>
        <end position="65"/>
    </location>
</feature>
<keyword evidence="5 6" id="KW-0472">Membrane</keyword>
<dbReference type="GO" id="GO:0005886">
    <property type="term" value="C:plasma membrane"/>
    <property type="evidence" value="ECO:0007669"/>
    <property type="project" value="UniProtKB-SubCell"/>
</dbReference>
<keyword evidence="4 6" id="KW-1133">Transmembrane helix</keyword>
<dbReference type="PANTHER" id="PTHR30250:SF11">
    <property type="entry name" value="O-ANTIGEN TRANSPORTER-RELATED"/>
    <property type="match status" value="1"/>
</dbReference>
<dbReference type="InterPro" id="IPR050833">
    <property type="entry name" value="Poly_Biosynth_Transport"/>
</dbReference>
<feature type="transmembrane region" description="Helical" evidence="6">
    <location>
        <begin position="323"/>
        <end position="346"/>
    </location>
</feature>
<feature type="transmembrane region" description="Helical" evidence="6">
    <location>
        <begin position="285"/>
        <end position="303"/>
    </location>
</feature>
<feature type="transmembrane region" description="Helical" evidence="6">
    <location>
        <begin position="168"/>
        <end position="192"/>
    </location>
</feature>